<evidence type="ECO:0000256" key="1">
    <source>
        <dbReference type="SAM" id="MobiDB-lite"/>
    </source>
</evidence>
<proteinExistence type="predicted"/>
<sequence length="74" mass="7717">MSLESAADISAPSEGGRSEDLACGSRWSPAPDSLSEHQLCVRGSAVRPPPQKVLSLSTSCASVGLRRGPPLRRS</sequence>
<protein>
    <submittedName>
        <fullName evidence="2">Uncharacterized protein</fullName>
    </submittedName>
</protein>
<comment type="caution">
    <text evidence="2">The sequence shown here is derived from an EMBL/GenBank/DDBJ whole genome shotgun (WGS) entry which is preliminary data.</text>
</comment>
<dbReference type="EMBL" id="JAURVH010001523">
    <property type="protein sequence ID" value="KAK5920256.1"/>
    <property type="molecule type" value="Genomic_DNA"/>
</dbReference>
<dbReference type="AlphaFoldDB" id="A0AAN8HLH3"/>
<feature type="region of interest" description="Disordered" evidence="1">
    <location>
        <begin position="1"/>
        <end position="34"/>
    </location>
</feature>
<name>A0AAN8HLH3_CHAGU</name>
<accession>A0AAN8HLH3</accession>
<organism evidence="2 3">
    <name type="scientific">Champsocephalus gunnari</name>
    <name type="common">Mackerel icefish</name>
    <dbReference type="NCBI Taxonomy" id="52237"/>
    <lineage>
        <taxon>Eukaryota</taxon>
        <taxon>Metazoa</taxon>
        <taxon>Chordata</taxon>
        <taxon>Craniata</taxon>
        <taxon>Vertebrata</taxon>
        <taxon>Euteleostomi</taxon>
        <taxon>Actinopterygii</taxon>
        <taxon>Neopterygii</taxon>
        <taxon>Teleostei</taxon>
        <taxon>Neoteleostei</taxon>
        <taxon>Acanthomorphata</taxon>
        <taxon>Eupercaria</taxon>
        <taxon>Perciformes</taxon>
        <taxon>Notothenioidei</taxon>
        <taxon>Channichthyidae</taxon>
        <taxon>Champsocephalus</taxon>
    </lineage>
</organism>
<evidence type="ECO:0000313" key="3">
    <source>
        <dbReference type="Proteomes" id="UP001331515"/>
    </source>
</evidence>
<dbReference type="Proteomes" id="UP001331515">
    <property type="component" value="Unassembled WGS sequence"/>
</dbReference>
<reference evidence="2 3" key="1">
    <citation type="journal article" date="2023" name="Mol. Biol. Evol.">
        <title>Genomics of Secondarily Temperate Adaptation in the Only Non-Antarctic Icefish.</title>
        <authorList>
            <person name="Rivera-Colon A.G."/>
            <person name="Rayamajhi N."/>
            <person name="Minhas B.F."/>
            <person name="Madrigal G."/>
            <person name="Bilyk K.T."/>
            <person name="Yoon V."/>
            <person name="Hune M."/>
            <person name="Gregory S."/>
            <person name="Cheng C.H.C."/>
            <person name="Catchen J.M."/>
        </authorList>
    </citation>
    <scope>NUCLEOTIDE SEQUENCE [LARGE SCALE GENOMIC DNA]</scope>
    <source>
        <tissue evidence="2">White muscle</tissue>
    </source>
</reference>
<keyword evidence="3" id="KW-1185">Reference proteome</keyword>
<gene>
    <name evidence="2" type="ORF">CgunFtcFv8_024084</name>
</gene>
<evidence type="ECO:0000313" key="2">
    <source>
        <dbReference type="EMBL" id="KAK5920256.1"/>
    </source>
</evidence>